<dbReference type="InterPro" id="IPR018094">
    <property type="entry name" value="Thymidylate_kinase"/>
</dbReference>
<dbReference type="NCBIfam" id="TIGR00041">
    <property type="entry name" value="DTMP_kinase"/>
    <property type="match status" value="1"/>
</dbReference>
<evidence type="ECO:0000256" key="4">
    <source>
        <dbReference type="ARBA" id="ARBA00022741"/>
    </source>
</evidence>
<comment type="similarity">
    <text evidence="1 8">Belongs to the thymidylate kinase family.</text>
</comment>
<dbReference type="Proteomes" id="UP000006860">
    <property type="component" value="Chromosome"/>
</dbReference>
<evidence type="ECO:0000259" key="9">
    <source>
        <dbReference type="Pfam" id="PF02223"/>
    </source>
</evidence>
<dbReference type="eggNOG" id="COG0125">
    <property type="taxonomic scope" value="Bacteria"/>
</dbReference>
<dbReference type="PANTHER" id="PTHR10344:SF4">
    <property type="entry name" value="UMP-CMP KINASE 2, MITOCHONDRIAL"/>
    <property type="match status" value="1"/>
</dbReference>
<dbReference type="STRING" id="756272.Plabr_1766"/>
<dbReference type="Pfam" id="PF02223">
    <property type="entry name" value="Thymidylate_kin"/>
    <property type="match status" value="1"/>
</dbReference>
<dbReference type="GO" id="GO:0006227">
    <property type="term" value="P:dUDP biosynthetic process"/>
    <property type="evidence" value="ECO:0007669"/>
    <property type="project" value="TreeGrafter"/>
</dbReference>
<dbReference type="HAMAP" id="MF_00165">
    <property type="entry name" value="Thymidylate_kinase"/>
    <property type="match status" value="1"/>
</dbReference>
<feature type="domain" description="Thymidylate kinase-like" evidence="9">
    <location>
        <begin position="7"/>
        <end position="194"/>
    </location>
</feature>
<dbReference type="GO" id="GO:0004798">
    <property type="term" value="F:dTMP kinase activity"/>
    <property type="evidence" value="ECO:0007669"/>
    <property type="project" value="UniProtKB-UniRule"/>
</dbReference>
<evidence type="ECO:0000256" key="7">
    <source>
        <dbReference type="ARBA" id="ARBA00048743"/>
    </source>
</evidence>
<comment type="function">
    <text evidence="8">Phosphorylation of dTMP to form dTDP in both de novo and salvage pathways of dTTP synthesis.</text>
</comment>
<keyword evidence="11" id="KW-1185">Reference proteome</keyword>
<dbReference type="PANTHER" id="PTHR10344">
    <property type="entry name" value="THYMIDYLATE KINASE"/>
    <property type="match status" value="1"/>
</dbReference>
<gene>
    <name evidence="8" type="primary">tmk</name>
    <name evidence="10" type="ordered locus">Plabr_1766</name>
</gene>
<dbReference type="GO" id="GO:0005737">
    <property type="term" value="C:cytoplasm"/>
    <property type="evidence" value="ECO:0007669"/>
    <property type="project" value="TreeGrafter"/>
</dbReference>
<dbReference type="EC" id="2.7.4.9" evidence="8"/>
<evidence type="ECO:0000256" key="8">
    <source>
        <dbReference type="HAMAP-Rule" id="MF_00165"/>
    </source>
</evidence>
<dbReference type="RefSeq" id="WP_013628103.1">
    <property type="nucleotide sequence ID" value="NC_015174.1"/>
</dbReference>
<organism evidence="10 11">
    <name type="scientific">Rubinisphaera brasiliensis (strain ATCC 49424 / DSM 5305 / JCM 21570 / IAM 15109 / NBRC 103401 / IFAM 1448)</name>
    <name type="common">Planctomyces brasiliensis</name>
    <dbReference type="NCBI Taxonomy" id="756272"/>
    <lineage>
        <taxon>Bacteria</taxon>
        <taxon>Pseudomonadati</taxon>
        <taxon>Planctomycetota</taxon>
        <taxon>Planctomycetia</taxon>
        <taxon>Planctomycetales</taxon>
        <taxon>Planctomycetaceae</taxon>
        <taxon>Rubinisphaera</taxon>
    </lineage>
</organism>
<keyword evidence="2 8" id="KW-0808">Transferase</keyword>
<dbReference type="OrthoDB" id="9774907at2"/>
<dbReference type="CDD" id="cd01672">
    <property type="entry name" value="TMPK"/>
    <property type="match status" value="1"/>
</dbReference>
<dbReference type="InterPro" id="IPR027417">
    <property type="entry name" value="P-loop_NTPase"/>
</dbReference>
<dbReference type="AlphaFoldDB" id="F0SFG9"/>
<evidence type="ECO:0000256" key="5">
    <source>
        <dbReference type="ARBA" id="ARBA00022777"/>
    </source>
</evidence>
<accession>F0SFG9</accession>
<evidence type="ECO:0000256" key="2">
    <source>
        <dbReference type="ARBA" id="ARBA00022679"/>
    </source>
</evidence>
<evidence type="ECO:0000256" key="1">
    <source>
        <dbReference type="ARBA" id="ARBA00009776"/>
    </source>
</evidence>
<evidence type="ECO:0000313" key="10">
    <source>
        <dbReference type="EMBL" id="ADY59376.1"/>
    </source>
</evidence>
<dbReference type="EMBL" id="CP002546">
    <property type="protein sequence ID" value="ADY59376.1"/>
    <property type="molecule type" value="Genomic_DNA"/>
</dbReference>
<sequence>MSCFIAIEGIDGSGKGTQTAALCDHLNAQGLRCDTITFPRYAETLLGKQIGRFLDGQFGALDHLHPVPISLMYATERYESRSLIEEKLNNCDVLIADRYVGSNLAHQGARLEGDERAEFLKFIEKLEYELFAVPRPELVLLLDLPADASAARVAKKKARDYTQQVTDLHESNHEYLADVREVYLELSETFENWSRVSCLSPNGADRSIDEIQQELRDIVSLRCQLTAG</sequence>
<proteinExistence type="inferred from homology"/>
<keyword evidence="4 8" id="KW-0547">Nucleotide-binding</keyword>
<evidence type="ECO:0000313" key="11">
    <source>
        <dbReference type="Proteomes" id="UP000006860"/>
    </source>
</evidence>
<evidence type="ECO:0000256" key="3">
    <source>
        <dbReference type="ARBA" id="ARBA00022727"/>
    </source>
</evidence>
<dbReference type="HOGENOM" id="CLU_049131_3_1_0"/>
<evidence type="ECO:0000256" key="6">
    <source>
        <dbReference type="ARBA" id="ARBA00022840"/>
    </source>
</evidence>
<dbReference type="SUPFAM" id="SSF52540">
    <property type="entry name" value="P-loop containing nucleoside triphosphate hydrolases"/>
    <property type="match status" value="1"/>
</dbReference>
<comment type="caution">
    <text evidence="8">Lacks conserved residue(s) required for the propagation of feature annotation.</text>
</comment>
<keyword evidence="3 8" id="KW-0545">Nucleotide biosynthesis</keyword>
<dbReference type="Gene3D" id="3.40.50.300">
    <property type="entry name" value="P-loop containing nucleotide triphosphate hydrolases"/>
    <property type="match status" value="1"/>
</dbReference>
<protein>
    <recommendedName>
        <fullName evidence="8">Thymidylate kinase</fullName>
        <ecNumber evidence="8">2.7.4.9</ecNumber>
    </recommendedName>
    <alternativeName>
        <fullName evidence="8">dTMP kinase</fullName>
    </alternativeName>
</protein>
<dbReference type="InterPro" id="IPR039430">
    <property type="entry name" value="Thymidylate_kin-like_dom"/>
</dbReference>
<name>F0SFG9_RUBBR</name>
<comment type="catalytic activity">
    <reaction evidence="7 8">
        <text>dTMP + ATP = dTDP + ADP</text>
        <dbReference type="Rhea" id="RHEA:13517"/>
        <dbReference type="ChEBI" id="CHEBI:30616"/>
        <dbReference type="ChEBI" id="CHEBI:58369"/>
        <dbReference type="ChEBI" id="CHEBI:63528"/>
        <dbReference type="ChEBI" id="CHEBI:456216"/>
        <dbReference type="EC" id="2.7.4.9"/>
    </reaction>
</comment>
<dbReference type="GO" id="GO:0006233">
    <property type="term" value="P:dTDP biosynthetic process"/>
    <property type="evidence" value="ECO:0007669"/>
    <property type="project" value="InterPro"/>
</dbReference>
<keyword evidence="6 8" id="KW-0067">ATP-binding</keyword>
<dbReference type="GO" id="GO:0005524">
    <property type="term" value="F:ATP binding"/>
    <property type="evidence" value="ECO:0007669"/>
    <property type="project" value="UniProtKB-UniRule"/>
</dbReference>
<reference evidence="11" key="1">
    <citation type="submission" date="2011-02" db="EMBL/GenBank/DDBJ databases">
        <title>The complete genome of Planctomyces brasiliensis DSM 5305.</title>
        <authorList>
            <person name="Lucas S."/>
            <person name="Copeland A."/>
            <person name="Lapidus A."/>
            <person name="Bruce D."/>
            <person name="Goodwin L."/>
            <person name="Pitluck S."/>
            <person name="Kyrpides N."/>
            <person name="Mavromatis K."/>
            <person name="Pagani I."/>
            <person name="Ivanova N."/>
            <person name="Ovchinnikova G."/>
            <person name="Lu M."/>
            <person name="Detter J.C."/>
            <person name="Han C."/>
            <person name="Land M."/>
            <person name="Hauser L."/>
            <person name="Markowitz V."/>
            <person name="Cheng J.-F."/>
            <person name="Hugenholtz P."/>
            <person name="Woyke T."/>
            <person name="Wu D."/>
            <person name="Tindall B."/>
            <person name="Pomrenke H.G."/>
            <person name="Brambilla E."/>
            <person name="Klenk H.-P."/>
            <person name="Eisen J.A."/>
        </authorList>
    </citation>
    <scope>NUCLEOTIDE SEQUENCE [LARGE SCALE GENOMIC DNA]</scope>
    <source>
        <strain evidence="11">ATCC 49424 / DSM 5305 / JCM 21570 / NBRC 103401 / IFAM 1448</strain>
    </source>
</reference>
<keyword evidence="5 8" id="KW-0418">Kinase</keyword>
<dbReference type="GO" id="GO:0006235">
    <property type="term" value="P:dTTP biosynthetic process"/>
    <property type="evidence" value="ECO:0007669"/>
    <property type="project" value="UniProtKB-UniRule"/>
</dbReference>
<dbReference type="KEGG" id="pbs:Plabr_1766"/>